<reference evidence="1 2" key="1">
    <citation type="submission" date="2018-06" db="EMBL/GenBank/DDBJ databases">
        <authorList>
            <consortium name="Pathogen Informatics"/>
            <person name="Doyle S."/>
        </authorList>
    </citation>
    <scope>NUCLEOTIDE SEQUENCE [LARGE SCALE GENOMIC DNA]</scope>
    <source>
        <strain evidence="1 2">NCTC12961</strain>
    </source>
</reference>
<evidence type="ECO:0000313" key="2">
    <source>
        <dbReference type="Proteomes" id="UP000248897"/>
    </source>
</evidence>
<dbReference type="InterPro" id="IPR024476">
    <property type="entry name" value="DUF3861"/>
</dbReference>
<accession>A0A2X4U1U6</accession>
<evidence type="ECO:0000313" key="1">
    <source>
        <dbReference type="EMBL" id="SQI33787.1"/>
    </source>
</evidence>
<dbReference type="InterPro" id="IPR038194">
    <property type="entry name" value="DUF3861_sf"/>
</dbReference>
<dbReference type="AlphaFoldDB" id="A0A2X4U1U6"/>
<sequence length="140" mass="15599">MPGHRFRITVEALNDRKGDPVDKAPLSFEVENHDDILGIVERIKSREDLNFGEDKSAAFAVGLKLFSEVMIENRKHPVFAPLREAFKEFMVGLKKAHNSRGAACGPRQPQGINRYPTPVSVSRCFGRAGSASSFCRRCPI</sequence>
<dbReference type="STRING" id="82996.ADP72_04705"/>
<organism evidence="1 2">
    <name type="scientific">Serratia plymuthica</name>
    <dbReference type="NCBI Taxonomy" id="82996"/>
    <lineage>
        <taxon>Bacteria</taxon>
        <taxon>Pseudomonadati</taxon>
        <taxon>Pseudomonadota</taxon>
        <taxon>Gammaproteobacteria</taxon>
        <taxon>Enterobacterales</taxon>
        <taxon>Yersiniaceae</taxon>
        <taxon>Serratia</taxon>
    </lineage>
</organism>
<gene>
    <name evidence="1" type="ORF">NCTC12961_01532</name>
</gene>
<dbReference type="Proteomes" id="UP000248897">
    <property type="component" value="Chromosome 1"/>
</dbReference>
<dbReference type="Gene3D" id="3.10.20.850">
    <property type="entry name" value="Protein of unknown function DUF3861"/>
    <property type="match status" value="1"/>
</dbReference>
<dbReference type="Pfam" id="PF12977">
    <property type="entry name" value="DUF3861"/>
    <property type="match status" value="1"/>
</dbReference>
<name>A0A2X4U1U6_SERPL</name>
<protein>
    <submittedName>
        <fullName evidence="1">Domain of Uncharacterized Function with PDB structure</fullName>
    </submittedName>
</protein>
<dbReference type="EMBL" id="LS483469">
    <property type="protein sequence ID" value="SQI33787.1"/>
    <property type="molecule type" value="Genomic_DNA"/>
</dbReference>
<proteinExistence type="predicted"/>